<organism evidence="5 6">
    <name type="scientific">Waterburya agarophytonicola KI4</name>
    <dbReference type="NCBI Taxonomy" id="2874699"/>
    <lineage>
        <taxon>Bacteria</taxon>
        <taxon>Bacillati</taxon>
        <taxon>Cyanobacteriota</taxon>
        <taxon>Cyanophyceae</taxon>
        <taxon>Pleurocapsales</taxon>
        <taxon>Hyellaceae</taxon>
        <taxon>Waterburya</taxon>
        <taxon>Waterburya agarophytonicola</taxon>
    </lineage>
</organism>
<name>A0A964BP18_9CYAN</name>
<dbReference type="PANTHER" id="PTHR21600:SF88">
    <property type="entry name" value="RNA PSEUDOURIDINE SYNTHASE 5"/>
    <property type="match status" value="1"/>
</dbReference>
<dbReference type="Proteomes" id="UP000729733">
    <property type="component" value="Unassembled WGS sequence"/>
</dbReference>
<evidence type="ECO:0000256" key="1">
    <source>
        <dbReference type="ARBA" id="ARBA00000073"/>
    </source>
</evidence>
<reference evidence="5" key="1">
    <citation type="journal article" date="2021" name="Antonie Van Leeuwenhoek">
        <title>Draft genome and description of Waterburya agarophytonicola gen. nov. sp. nov. (Pleurocapsales, Cyanobacteria): a seaweed symbiont.</title>
        <authorList>
            <person name="Bonthond G."/>
            <person name="Shalygin S."/>
            <person name="Bayer T."/>
            <person name="Weinberger F."/>
        </authorList>
    </citation>
    <scope>NUCLEOTIDE SEQUENCE</scope>
    <source>
        <strain evidence="5">KI4</strain>
    </source>
</reference>
<dbReference type="CDD" id="cd02869">
    <property type="entry name" value="PseudoU_synth_RluA_like"/>
    <property type="match status" value="1"/>
</dbReference>
<dbReference type="InterPro" id="IPR006145">
    <property type="entry name" value="PsdUridine_synth_RsuA/RluA"/>
</dbReference>
<accession>A0A964BP18</accession>
<comment type="similarity">
    <text evidence="2 3">Belongs to the pseudouridine synthase RluA family.</text>
</comment>
<feature type="domain" description="Pseudouridine synthase RsuA/RluA-like" evidence="4">
    <location>
        <begin position="88"/>
        <end position="244"/>
    </location>
</feature>
<comment type="caution">
    <text evidence="5">The sequence shown here is derived from an EMBL/GenBank/DDBJ whole genome shotgun (WGS) entry which is preliminary data.</text>
</comment>
<dbReference type="GO" id="GO:0000455">
    <property type="term" value="P:enzyme-directed rRNA pseudouridine synthesis"/>
    <property type="evidence" value="ECO:0007669"/>
    <property type="project" value="TreeGrafter"/>
</dbReference>
<dbReference type="PROSITE" id="PS01129">
    <property type="entry name" value="PSI_RLU"/>
    <property type="match status" value="1"/>
</dbReference>
<dbReference type="GO" id="GO:0003723">
    <property type="term" value="F:RNA binding"/>
    <property type="evidence" value="ECO:0007669"/>
    <property type="project" value="InterPro"/>
</dbReference>
<evidence type="ECO:0000313" key="5">
    <source>
        <dbReference type="EMBL" id="MCC0176181.1"/>
    </source>
</evidence>
<evidence type="ECO:0000256" key="2">
    <source>
        <dbReference type="ARBA" id="ARBA00010876"/>
    </source>
</evidence>
<keyword evidence="3" id="KW-0413">Isomerase</keyword>
<dbReference type="InterPro" id="IPR006225">
    <property type="entry name" value="PsdUridine_synth_RluC/D"/>
</dbReference>
<protein>
    <recommendedName>
        <fullName evidence="3">Pseudouridine synthase</fullName>
        <ecNumber evidence="3">5.4.99.-</ecNumber>
    </recommendedName>
</protein>
<dbReference type="GO" id="GO:0140098">
    <property type="term" value="F:catalytic activity, acting on RNA"/>
    <property type="evidence" value="ECO:0007669"/>
    <property type="project" value="UniProtKB-ARBA"/>
</dbReference>
<dbReference type="AlphaFoldDB" id="A0A964BP18"/>
<proteinExistence type="inferred from homology"/>
<dbReference type="PANTHER" id="PTHR21600">
    <property type="entry name" value="MITOCHONDRIAL RNA PSEUDOURIDINE SYNTHASE"/>
    <property type="match status" value="1"/>
</dbReference>
<dbReference type="Gene3D" id="3.30.2350.10">
    <property type="entry name" value="Pseudouridine synthase"/>
    <property type="match status" value="1"/>
</dbReference>
<keyword evidence="6" id="KW-1185">Reference proteome</keyword>
<comment type="function">
    <text evidence="3">Responsible for synthesis of pseudouridine from uracil.</text>
</comment>
<dbReference type="EC" id="5.4.99.-" evidence="3"/>
<evidence type="ECO:0000256" key="3">
    <source>
        <dbReference type="RuleBase" id="RU362028"/>
    </source>
</evidence>
<dbReference type="InterPro" id="IPR006224">
    <property type="entry name" value="PsdUridine_synth_RluA-like_CS"/>
</dbReference>
<dbReference type="EMBL" id="JADWDC010000007">
    <property type="protein sequence ID" value="MCC0176181.1"/>
    <property type="molecule type" value="Genomic_DNA"/>
</dbReference>
<dbReference type="Pfam" id="PF00849">
    <property type="entry name" value="PseudoU_synth_2"/>
    <property type="match status" value="1"/>
</dbReference>
<evidence type="ECO:0000313" key="6">
    <source>
        <dbReference type="Proteomes" id="UP000729733"/>
    </source>
</evidence>
<dbReference type="InterPro" id="IPR020103">
    <property type="entry name" value="PsdUridine_synth_cat_dom_sf"/>
</dbReference>
<sequence>MNNGWIYRDQVKDVDAGKTILDYYTQKYRHSSQEQWQVRIESREILLNNIVVSSDTILQAGDNLIYHRSPWREPEVPLHFEVLYEDRDLLVINKPSGLPVMPGGGFLEHTLLSLLKQKYPQDTPVPIHRLGRGTSGLMLLGRSPLGKSSLARQMRRSTIGQDTPQLNKVYRVLVQKNSISDRLTIEQPIGKISHPVLGYLYGATDRGKYAHSQSKVIERYPNHTLVEVTIFTGRPHQIRIHMAAAGYPLVGDPLYIAGGTFAPITKETQSIPVPGDCGYFLHAYQLSFIHPRSQQKQNFKCSTPDNWDD</sequence>
<dbReference type="InterPro" id="IPR050188">
    <property type="entry name" value="RluA_PseudoU_synthase"/>
</dbReference>
<dbReference type="SUPFAM" id="SSF55120">
    <property type="entry name" value="Pseudouridine synthase"/>
    <property type="match status" value="1"/>
</dbReference>
<dbReference type="GO" id="GO:0009982">
    <property type="term" value="F:pseudouridine synthase activity"/>
    <property type="evidence" value="ECO:0007669"/>
    <property type="project" value="InterPro"/>
</dbReference>
<dbReference type="NCBIfam" id="TIGR00005">
    <property type="entry name" value="rluA_subfam"/>
    <property type="match status" value="1"/>
</dbReference>
<comment type="catalytic activity">
    <reaction evidence="1 3">
        <text>a uridine in RNA = a pseudouridine in RNA</text>
        <dbReference type="Rhea" id="RHEA:48348"/>
        <dbReference type="Rhea" id="RHEA-COMP:12068"/>
        <dbReference type="Rhea" id="RHEA-COMP:12069"/>
        <dbReference type="ChEBI" id="CHEBI:65314"/>
        <dbReference type="ChEBI" id="CHEBI:65315"/>
    </reaction>
</comment>
<dbReference type="RefSeq" id="WP_229639219.1">
    <property type="nucleotide sequence ID" value="NZ_JADWDC010000007.1"/>
</dbReference>
<gene>
    <name evidence="5" type="ORF">I4641_04220</name>
</gene>
<evidence type="ECO:0000259" key="4">
    <source>
        <dbReference type="Pfam" id="PF00849"/>
    </source>
</evidence>